<protein>
    <recommendedName>
        <fullName evidence="1">Chitin-binding type-4 domain-containing protein</fullName>
    </recommendedName>
</protein>
<name>A0AAN8GJU2_PATCE</name>
<organism evidence="2 3">
    <name type="scientific">Patella caerulea</name>
    <name type="common">Rayed Mediterranean limpet</name>
    <dbReference type="NCBI Taxonomy" id="87958"/>
    <lineage>
        <taxon>Eukaryota</taxon>
        <taxon>Metazoa</taxon>
        <taxon>Spiralia</taxon>
        <taxon>Lophotrochozoa</taxon>
        <taxon>Mollusca</taxon>
        <taxon>Gastropoda</taxon>
        <taxon>Patellogastropoda</taxon>
        <taxon>Patelloidea</taxon>
        <taxon>Patellidae</taxon>
        <taxon>Patella</taxon>
    </lineage>
</organism>
<evidence type="ECO:0000313" key="2">
    <source>
        <dbReference type="EMBL" id="KAK6168959.1"/>
    </source>
</evidence>
<comment type="caution">
    <text evidence="2">The sequence shown here is derived from an EMBL/GenBank/DDBJ whole genome shotgun (WGS) entry which is preliminary data.</text>
</comment>
<keyword evidence="3" id="KW-1185">Reference proteome</keyword>
<dbReference type="AlphaFoldDB" id="A0AAN8GJU2"/>
<dbReference type="InterPro" id="IPR004302">
    <property type="entry name" value="Cellulose/chitin-bd_N"/>
</dbReference>
<evidence type="ECO:0000259" key="1">
    <source>
        <dbReference type="Pfam" id="PF03067"/>
    </source>
</evidence>
<gene>
    <name evidence="2" type="ORF">SNE40_020105</name>
</gene>
<dbReference type="EMBL" id="JAZGQO010000015">
    <property type="protein sequence ID" value="KAK6168959.1"/>
    <property type="molecule type" value="Genomic_DNA"/>
</dbReference>
<dbReference type="Proteomes" id="UP001347796">
    <property type="component" value="Unassembled WGS sequence"/>
</dbReference>
<sequence length="273" mass="30170">MVVCYITLTYMVMNGVFGHGRLLDPPSRSSMWREGFKNPPNYDDNQLFCGGVQVQWEQNGGKCGICGDPWQGPRDNEPGGKYANGIIVRKYKVGQDITAVVQLTATHKGYFEFKLCPNDNPFQKVSQECLDGHTLIVTKTGNTKFPAPDKAGKVEVKLRLPKDVKCSACVFQWKYNSGNSWGTCNNGQGGIGCGAQEQFYGCADVAIGYDEIVVGKVQEKRPWYFEPTDSKWHWGIVGRAGDNFISASSNVKSFSLTAFVGLCVFLKCLAFLL</sequence>
<evidence type="ECO:0000313" key="3">
    <source>
        <dbReference type="Proteomes" id="UP001347796"/>
    </source>
</evidence>
<accession>A0AAN8GJU2</accession>
<feature type="domain" description="Chitin-binding type-4" evidence="1">
    <location>
        <begin position="19"/>
        <end position="205"/>
    </location>
</feature>
<dbReference type="Pfam" id="PF03067">
    <property type="entry name" value="LPMO_10"/>
    <property type="match status" value="1"/>
</dbReference>
<reference evidence="2 3" key="1">
    <citation type="submission" date="2024-01" db="EMBL/GenBank/DDBJ databases">
        <title>The genome of the rayed Mediterranean limpet Patella caerulea (Linnaeus, 1758).</title>
        <authorList>
            <person name="Anh-Thu Weber A."/>
            <person name="Halstead-Nussloch G."/>
        </authorList>
    </citation>
    <scope>NUCLEOTIDE SEQUENCE [LARGE SCALE GENOMIC DNA]</scope>
    <source>
        <strain evidence="2">AATW-2023a</strain>
        <tissue evidence="2">Whole specimen</tissue>
    </source>
</reference>
<proteinExistence type="predicted"/>